<feature type="transmembrane region" description="Helical" evidence="1">
    <location>
        <begin position="12"/>
        <end position="29"/>
    </location>
</feature>
<dbReference type="Pfam" id="PF00487">
    <property type="entry name" value="FA_desaturase"/>
    <property type="match status" value="1"/>
</dbReference>
<feature type="transmembrane region" description="Helical" evidence="1">
    <location>
        <begin position="188"/>
        <end position="207"/>
    </location>
</feature>
<dbReference type="RefSeq" id="WP_175277321.1">
    <property type="nucleotide sequence ID" value="NZ_CP054836.1"/>
</dbReference>
<evidence type="ECO:0000256" key="1">
    <source>
        <dbReference type="SAM" id="Phobius"/>
    </source>
</evidence>
<dbReference type="CDD" id="cd03509">
    <property type="entry name" value="DesA_FADS-like"/>
    <property type="match status" value="1"/>
</dbReference>
<evidence type="ECO:0000313" key="3">
    <source>
        <dbReference type="EMBL" id="QKV19429.1"/>
    </source>
</evidence>
<keyword evidence="1" id="KW-1133">Transmembrane helix</keyword>
<sequence>MRNPKQLEWPTVAMLAVCYGLWLVCGLVVWPEFPLPALALMAVAVALHSSLQHEVLHGHPTRSAAVNELLVALPLGVFYPYRRFRQLHLAHHNDERLTDPYDDPESWYRSAVTWRRLGAPLRFLLVVNNTLAGRLLVGPLLMVGAFFASEPGRILRGERGVRRAWLHHVAGLAVLAVIVFGVMDIPPLAYLAVAWAGMSIIAIRTYCEHRWEERPDGRTVIVENGGVLGLLFLYNNLHLVHHKRPQVPWYELPALYRAHRAEWLRRNGGYVFPDYWAIFRAYAFRAKEPVVHPAWRIGEVPASVSGGSFHPAGAPTGPRVGGGAVVPAKADRE</sequence>
<evidence type="ECO:0000313" key="4">
    <source>
        <dbReference type="Proteomes" id="UP000509367"/>
    </source>
</evidence>
<feature type="transmembrane region" description="Helical" evidence="1">
    <location>
        <begin position="164"/>
        <end position="182"/>
    </location>
</feature>
<evidence type="ECO:0000259" key="2">
    <source>
        <dbReference type="Pfam" id="PF00487"/>
    </source>
</evidence>
<keyword evidence="1" id="KW-0472">Membrane</keyword>
<dbReference type="GO" id="GO:0006629">
    <property type="term" value="P:lipid metabolic process"/>
    <property type="evidence" value="ECO:0007669"/>
    <property type="project" value="InterPro"/>
</dbReference>
<dbReference type="EMBL" id="CP054836">
    <property type="protein sequence ID" value="QKV19429.1"/>
    <property type="molecule type" value="Genomic_DNA"/>
</dbReference>
<dbReference type="InterPro" id="IPR005804">
    <property type="entry name" value="FA_desaturase_dom"/>
</dbReference>
<protein>
    <submittedName>
        <fullName evidence="3">Fatty acid desaturase</fullName>
    </submittedName>
</protein>
<keyword evidence="4" id="KW-1185">Reference proteome</keyword>
<reference evidence="3 4" key="1">
    <citation type="submission" date="2020-06" db="EMBL/GenBank/DDBJ databases">
        <title>Oricola thermophila sp. nov. isolated from a tidal sediments.</title>
        <authorList>
            <person name="Kwon K.K."/>
            <person name="Yang S.-H."/>
            <person name="Park M.-J."/>
        </authorList>
    </citation>
    <scope>NUCLEOTIDE SEQUENCE [LARGE SCALE GENOMIC DNA]</scope>
    <source>
        <strain evidence="3 4">MEBiC13590</strain>
    </source>
</reference>
<accession>A0A6N1VJM2</accession>
<organism evidence="3 4">
    <name type="scientific">Oricola thermophila</name>
    <dbReference type="NCBI Taxonomy" id="2742145"/>
    <lineage>
        <taxon>Bacteria</taxon>
        <taxon>Pseudomonadati</taxon>
        <taxon>Pseudomonadota</taxon>
        <taxon>Alphaproteobacteria</taxon>
        <taxon>Hyphomicrobiales</taxon>
        <taxon>Ahrensiaceae</taxon>
        <taxon>Oricola</taxon>
    </lineage>
</organism>
<name>A0A6N1VJM2_9HYPH</name>
<feature type="transmembrane region" description="Helical" evidence="1">
    <location>
        <begin position="131"/>
        <end position="152"/>
    </location>
</feature>
<dbReference type="KEGG" id="orm:HTY61_13650"/>
<dbReference type="Proteomes" id="UP000509367">
    <property type="component" value="Chromosome"/>
</dbReference>
<feature type="domain" description="Fatty acid desaturase" evidence="2">
    <location>
        <begin position="35"/>
        <end position="270"/>
    </location>
</feature>
<gene>
    <name evidence="3" type="ORF">HTY61_13650</name>
</gene>
<proteinExistence type="predicted"/>
<dbReference type="AlphaFoldDB" id="A0A6N1VJM2"/>
<keyword evidence="1" id="KW-0812">Transmembrane</keyword>